<sequence>MVIISKTTIERYAKKYPTAADPLNTWYDITKRVDWKNFADVKKYFNSVDAVGNDRYCFNIKGNDFRLITLIIFKARTVFILWFGTHKEYDRVNKTIGAGNITYK</sequence>
<dbReference type="GO" id="GO:0004519">
    <property type="term" value="F:endonuclease activity"/>
    <property type="evidence" value="ECO:0007669"/>
    <property type="project" value="InterPro"/>
</dbReference>
<dbReference type="EMBL" id="FNNO01000013">
    <property type="protein sequence ID" value="SDX32121.1"/>
    <property type="molecule type" value="Genomic_DNA"/>
</dbReference>
<proteinExistence type="predicted"/>
<name>A0A8X8IGU6_9BACT</name>
<dbReference type="GO" id="GO:0110001">
    <property type="term" value="C:toxin-antitoxin complex"/>
    <property type="evidence" value="ECO:0007669"/>
    <property type="project" value="InterPro"/>
</dbReference>
<dbReference type="InterPro" id="IPR018669">
    <property type="entry name" value="Toxin_HigB"/>
</dbReference>
<comment type="caution">
    <text evidence="1">The sequence shown here is derived from an EMBL/GenBank/DDBJ whole genome shotgun (WGS) entry which is preliminary data.</text>
</comment>
<evidence type="ECO:0000313" key="2">
    <source>
        <dbReference type="Proteomes" id="UP000198711"/>
    </source>
</evidence>
<dbReference type="AlphaFoldDB" id="A0A8X8IGU6"/>
<dbReference type="RefSeq" id="WP_092725412.1">
    <property type="nucleotide sequence ID" value="NZ_FNNO01000013.1"/>
</dbReference>
<accession>A0A8X8IGU6</accession>
<evidence type="ECO:0000313" key="1">
    <source>
        <dbReference type="EMBL" id="SDX32121.1"/>
    </source>
</evidence>
<dbReference type="Pfam" id="PF09907">
    <property type="entry name" value="HigB_toxin"/>
    <property type="match status" value="1"/>
</dbReference>
<organism evidence="1 2">
    <name type="scientific">Hydrobacter penzbergensis</name>
    <dbReference type="NCBI Taxonomy" id="1235997"/>
    <lineage>
        <taxon>Bacteria</taxon>
        <taxon>Pseudomonadati</taxon>
        <taxon>Bacteroidota</taxon>
        <taxon>Chitinophagia</taxon>
        <taxon>Chitinophagales</taxon>
        <taxon>Chitinophagaceae</taxon>
        <taxon>Hydrobacter</taxon>
    </lineage>
</organism>
<keyword evidence="2" id="KW-1185">Reference proteome</keyword>
<reference evidence="1 2" key="1">
    <citation type="submission" date="2016-10" db="EMBL/GenBank/DDBJ databases">
        <authorList>
            <person name="Varghese N."/>
            <person name="Submissions S."/>
        </authorList>
    </citation>
    <scope>NUCLEOTIDE SEQUENCE [LARGE SCALE GENOMIC DNA]</scope>
    <source>
        <strain evidence="1 2">DSM 25353</strain>
    </source>
</reference>
<protein>
    <submittedName>
        <fullName evidence="1">mRNA interferase HigB</fullName>
    </submittedName>
</protein>
<gene>
    <name evidence="1" type="ORF">SAMN05444410_11353</name>
</gene>
<dbReference type="Proteomes" id="UP000198711">
    <property type="component" value="Unassembled WGS sequence"/>
</dbReference>
<dbReference type="GO" id="GO:0003723">
    <property type="term" value="F:RNA binding"/>
    <property type="evidence" value="ECO:0007669"/>
    <property type="project" value="InterPro"/>
</dbReference>